<gene>
    <name evidence="6" type="primary">lsrR_2</name>
    <name evidence="6" type="ORF">HRbin17_00554</name>
</gene>
<name>A0A2H5XA51_9BACT</name>
<feature type="domain" description="Sugar-binding" evidence="5">
    <location>
        <begin position="107"/>
        <end position="187"/>
    </location>
</feature>
<dbReference type="GO" id="GO:0003677">
    <property type="term" value="F:DNA binding"/>
    <property type="evidence" value="ECO:0007669"/>
    <property type="project" value="UniProtKB-KW"/>
</dbReference>
<sequence>MSLPITPTHQRPSASLLDMHRLPVRALQLSAEPITLRDLFRVLWVKLHALPPHTHAVPRSLLEGLRRFFIYRHRSLYRLRYFVRRALRDPRCNALVATTITPPVDSDLGDAVRSAYPDLRQVIVVPSLAALDPEATNTYLGTVAAQVFAPHFADGHRIGLGGGRAIVAFAKALPQFTTARRLHFYALTRFRGPLVFVADAEKAISELIVDCRWRQFDGAEEKDFEGVLNPRVTKGQELDWAFIGIGALADNSWREYADELVFDFSAAQKAGAVAEVLFHFFSPDGAPPARPIVAPLGFETARLSVLREMVRLGRPVVALAGGKEKAIAVLAAYRSRRAGGALFNCLVTDEDCAAELLRRAENPRQFADVPRRAVWWERKHRFFAAHLKYATPTRKTNADIAAVLKAPRKKVQRWLKEAAEGTGDEPPLVSFTVRAPSPEYALELALIQRYDLLDARVVPFYADTAEQLVQVGLAAAQLFCELVRDRDRFCVGLGSGYEVRAMVECLALPETLQRFERLKHLEFWALSESPILTLSQGVGAQTIVSSIALRCGTSAVRSKVRCYRFDPHRNFEGLDAMFFTLRAPYPDDLKFLRAAGLACGDPAAAVGYLLNQQFDARGEALLPDGVACSAPLTALRALTAQSKPVIALNARCDAVTHHARALRVACMCQLVNGLVVPRPLAETLLQPTPP</sequence>
<evidence type="ECO:0000259" key="5">
    <source>
        <dbReference type="Pfam" id="PF04198"/>
    </source>
</evidence>
<dbReference type="InterPro" id="IPR051054">
    <property type="entry name" value="SorC_transcr_regulators"/>
</dbReference>
<dbReference type="Proteomes" id="UP000236173">
    <property type="component" value="Unassembled WGS sequence"/>
</dbReference>
<dbReference type="GO" id="GO:0030246">
    <property type="term" value="F:carbohydrate binding"/>
    <property type="evidence" value="ECO:0007669"/>
    <property type="project" value="InterPro"/>
</dbReference>
<evidence type="ECO:0000256" key="4">
    <source>
        <dbReference type="ARBA" id="ARBA00023163"/>
    </source>
</evidence>
<keyword evidence="4" id="KW-0804">Transcription</keyword>
<evidence type="ECO:0000256" key="1">
    <source>
        <dbReference type="ARBA" id="ARBA00010466"/>
    </source>
</evidence>
<dbReference type="Pfam" id="PF04198">
    <property type="entry name" value="Sugar-bind"/>
    <property type="match status" value="2"/>
</dbReference>
<dbReference type="InterPro" id="IPR037171">
    <property type="entry name" value="NagB/RpiA_transferase-like"/>
</dbReference>
<dbReference type="PANTHER" id="PTHR34294">
    <property type="entry name" value="TRANSCRIPTIONAL REGULATOR-RELATED"/>
    <property type="match status" value="1"/>
</dbReference>
<comment type="similarity">
    <text evidence="1">Belongs to the SorC transcriptional regulatory family.</text>
</comment>
<keyword evidence="2" id="KW-0805">Transcription regulation</keyword>
<dbReference type="Gene3D" id="3.40.50.1360">
    <property type="match status" value="3"/>
</dbReference>
<dbReference type="EMBL" id="BEHT01000005">
    <property type="protein sequence ID" value="GBC98059.1"/>
    <property type="molecule type" value="Genomic_DNA"/>
</dbReference>
<organism evidence="6 7">
    <name type="scientific">Candidatus Fervidibacter japonicus</name>
    <dbReference type="NCBI Taxonomy" id="2035412"/>
    <lineage>
        <taxon>Bacteria</taxon>
        <taxon>Candidatus Fervidibacterota</taxon>
        <taxon>Candidatus Fervidibacter</taxon>
    </lineage>
</organism>
<keyword evidence="3" id="KW-0238">DNA-binding</keyword>
<feature type="domain" description="Sugar-binding" evidence="5">
    <location>
        <begin position="232"/>
        <end position="358"/>
    </location>
</feature>
<evidence type="ECO:0000256" key="3">
    <source>
        <dbReference type="ARBA" id="ARBA00023125"/>
    </source>
</evidence>
<evidence type="ECO:0000313" key="7">
    <source>
        <dbReference type="Proteomes" id="UP000236173"/>
    </source>
</evidence>
<dbReference type="SUPFAM" id="SSF100950">
    <property type="entry name" value="NagB/RpiA/CoA transferase-like"/>
    <property type="match status" value="2"/>
</dbReference>
<dbReference type="AlphaFoldDB" id="A0A2H5XA51"/>
<comment type="caution">
    <text evidence="6">The sequence shown here is derived from an EMBL/GenBank/DDBJ whole genome shotgun (WGS) entry which is preliminary data.</text>
</comment>
<protein>
    <submittedName>
        <fullName evidence="6">Transcriptional regulator LsrR</fullName>
    </submittedName>
</protein>
<accession>A0A2H5XA51</accession>
<reference evidence="7" key="1">
    <citation type="submission" date="2017-09" db="EMBL/GenBank/DDBJ databases">
        <title>Metaegenomics of thermophilic ammonia-oxidizing enrichment culture.</title>
        <authorList>
            <person name="Kato S."/>
            <person name="Suzuki K."/>
        </authorList>
    </citation>
    <scope>NUCLEOTIDE SEQUENCE [LARGE SCALE GENOMIC DNA]</scope>
</reference>
<dbReference type="PANTHER" id="PTHR34294:SF1">
    <property type="entry name" value="TRANSCRIPTIONAL REGULATOR LSRR"/>
    <property type="match status" value="1"/>
</dbReference>
<evidence type="ECO:0000313" key="6">
    <source>
        <dbReference type="EMBL" id="GBC98059.1"/>
    </source>
</evidence>
<evidence type="ECO:0000256" key="2">
    <source>
        <dbReference type="ARBA" id="ARBA00023015"/>
    </source>
</evidence>
<dbReference type="InterPro" id="IPR007324">
    <property type="entry name" value="Sugar-bd_dom_put"/>
</dbReference>
<proteinExistence type="inferred from homology"/>